<sequence length="333" mass="37436">MTMTLDRDDLFAAAASGDVATIERFFHQPANQPAINRVNRLLREDCDAALARNESPFSMGQPRTPDEWYYRPSATRAYMFDRLFDEPAIRGHVQVFAWFCGATATTVIGDTIRSLIRLMYLSVLKNRTLHEELADVILSSLLFHSMNPLEQKHVFTMMLKAAIVYGRPENLEAVASSGGVWILHPFVVKAATTSKYEAPEFMIRQGMDAQAEITEQGFVDVNARSLDGVTPLMKAAGPGPSKWGKNGLETLFTVHMAMFWQHYWLTALIPMPKTTTGPPLHVTPERVKLAHYEDRLEMMLADKAGVSPYDPLIRTERGQSFVEAHPEFFKPGC</sequence>
<accession>A0A8K1CMT3</accession>
<name>A0A8K1CMT3_PYTOL</name>
<protein>
    <submittedName>
        <fullName evidence="1">Uncharacterized protein</fullName>
    </submittedName>
</protein>
<dbReference type="EMBL" id="SPLM01000038">
    <property type="protein sequence ID" value="TMW65183.1"/>
    <property type="molecule type" value="Genomic_DNA"/>
</dbReference>
<dbReference type="AlphaFoldDB" id="A0A8K1CMT3"/>
<reference evidence="1" key="1">
    <citation type="submission" date="2019-03" db="EMBL/GenBank/DDBJ databases">
        <title>Long read genome sequence of the mycoparasitic Pythium oligandrum ATCC 38472 isolated from sugarbeet rhizosphere.</title>
        <authorList>
            <person name="Gaulin E."/>
        </authorList>
    </citation>
    <scope>NUCLEOTIDE SEQUENCE</scope>
    <source>
        <strain evidence="1">ATCC 38472_TT</strain>
    </source>
</reference>
<organism evidence="1 2">
    <name type="scientific">Pythium oligandrum</name>
    <name type="common">Mycoparasitic fungus</name>
    <dbReference type="NCBI Taxonomy" id="41045"/>
    <lineage>
        <taxon>Eukaryota</taxon>
        <taxon>Sar</taxon>
        <taxon>Stramenopiles</taxon>
        <taxon>Oomycota</taxon>
        <taxon>Peronosporomycetes</taxon>
        <taxon>Pythiales</taxon>
        <taxon>Pythiaceae</taxon>
        <taxon>Pythium</taxon>
    </lineage>
</organism>
<evidence type="ECO:0000313" key="2">
    <source>
        <dbReference type="Proteomes" id="UP000794436"/>
    </source>
</evidence>
<gene>
    <name evidence="1" type="ORF">Poli38472_009350</name>
</gene>
<keyword evidence="2" id="KW-1185">Reference proteome</keyword>
<evidence type="ECO:0000313" key="1">
    <source>
        <dbReference type="EMBL" id="TMW65183.1"/>
    </source>
</evidence>
<comment type="caution">
    <text evidence="1">The sequence shown here is derived from an EMBL/GenBank/DDBJ whole genome shotgun (WGS) entry which is preliminary data.</text>
</comment>
<proteinExistence type="predicted"/>
<dbReference type="Proteomes" id="UP000794436">
    <property type="component" value="Unassembled WGS sequence"/>
</dbReference>